<evidence type="ECO:0000256" key="1">
    <source>
        <dbReference type="HAMAP-Rule" id="MF_00676"/>
    </source>
</evidence>
<gene>
    <name evidence="2" type="ORF">GGR24_000539</name>
</gene>
<protein>
    <recommendedName>
        <fullName evidence="1">UPF0260 protein GGR24_000539</fullName>
    </recommendedName>
</protein>
<keyword evidence="3" id="KW-1185">Reference proteome</keyword>
<dbReference type="EMBL" id="JACIDR010000001">
    <property type="protein sequence ID" value="MBB3971906.1"/>
    <property type="molecule type" value="Genomic_DNA"/>
</dbReference>
<name>A0A7W6CZG4_9HYPH</name>
<dbReference type="AlphaFoldDB" id="A0A7W6CZG4"/>
<comment type="caution">
    <text evidence="2">The sequence shown here is derived from an EMBL/GenBank/DDBJ whole genome shotgun (WGS) entry which is preliminary data.</text>
</comment>
<evidence type="ECO:0000313" key="3">
    <source>
        <dbReference type="Proteomes" id="UP000528964"/>
    </source>
</evidence>
<dbReference type="PANTHER" id="PTHR37421:SF1">
    <property type="entry name" value="UPF0260 PROTEIN YCGN"/>
    <property type="match status" value="1"/>
</dbReference>
<dbReference type="InterPro" id="IPR005358">
    <property type="entry name" value="Puta_zinc/iron-chelating_dom"/>
</dbReference>
<sequence>MTQATTLKPAPFWRVKRLDEMSSQEWESLCDGCGRCCLLKLQDEETERVYYTDVACRLLDCDSCRCKSYPDRKAHVPDCVQLTPKTVEDIGWLPLTCAYRLVDEGHDLPWWHPLVSGSPETVHEAGVSVRGRVSGTEDEVPPEDLEDRVVDWPVRKVRGKRRG</sequence>
<organism evidence="2 3">
    <name type="scientific">Hansschlegelia beijingensis</name>
    <dbReference type="NCBI Taxonomy" id="1133344"/>
    <lineage>
        <taxon>Bacteria</taxon>
        <taxon>Pseudomonadati</taxon>
        <taxon>Pseudomonadota</taxon>
        <taxon>Alphaproteobacteria</taxon>
        <taxon>Hyphomicrobiales</taxon>
        <taxon>Methylopilaceae</taxon>
        <taxon>Hansschlegelia</taxon>
    </lineage>
</organism>
<proteinExistence type="inferred from homology"/>
<dbReference type="Pfam" id="PF03692">
    <property type="entry name" value="CxxCxxCC"/>
    <property type="match status" value="1"/>
</dbReference>
<accession>A0A7W6CZG4</accession>
<evidence type="ECO:0000313" key="2">
    <source>
        <dbReference type="EMBL" id="MBB3971906.1"/>
    </source>
</evidence>
<reference evidence="2 3" key="1">
    <citation type="submission" date="2020-08" db="EMBL/GenBank/DDBJ databases">
        <title>Genomic Encyclopedia of Type Strains, Phase IV (KMG-IV): sequencing the most valuable type-strain genomes for metagenomic binning, comparative biology and taxonomic classification.</title>
        <authorList>
            <person name="Goeker M."/>
        </authorList>
    </citation>
    <scope>NUCLEOTIDE SEQUENCE [LARGE SCALE GENOMIC DNA]</scope>
    <source>
        <strain evidence="2 3">DSM 25481</strain>
    </source>
</reference>
<dbReference type="InterPro" id="IPR008228">
    <property type="entry name" value="UCP006173"/>
</dbReference>
<dbReference type="HAMAP" id="MF_00676">
    <property type="entry name" value="UPF0260"/>
    <property type="match status" value="1"/>
</dbReference>
<comment type="similarity">
    <text evidence="1">Belongs to the UPF0260 family.</text>
</comment>
<dbReference type="Proteomes" id="UP000528964">
    <property type="component" value="Unassembled WGS sequence"/>
</dbReference>
<dbReference type="PANTHER" id="PTHR37421">
    <property type="entry name" value="UPF0260 PROTEIN YCGN"/>
    <property type="match status" value="1"/>
</dbReference>
<dbReference type="RefSeq" id="WP_281375284.1">
    <property type="nucleotide sequence ID" value="NZ_JACIDR010000001.1"/>
</dbReference>
<dbReference type="NCBIfam" id="NF003501">
    <property type="entry name" value="PRK05170.1-5"/>
    <property type="match status" value="1"/>
</dbReference>
<dbReference type="NCBIfam" id="NF003507">
    <property type="entry name" value="PRK05170.2-5"/>
    <property type="match status" value="1"/>
</dbReference>
<dbReference type="PIRSF" id="PIRSF006173">
    <property type="entry name" value="UCP006173"/>
    <property type="match status" value="1"/>
</dbReference>